<accession>W3X200</accession>
<dbReference type="GeneID" id="19272647"/>
<dbReference type="Gene3D" id="3.40.50.300">
    <property type="entry name" value="P-loop containing nucleotide triphosphate hydrolases"/>
    <property type="match status" value="1"/>
</dbReference>
<dbReference type="InParanoid" id="W3X200"/>
<protein>
    <recommendedName>
        <fullName evidence="6">DUF2235 domain-containing protein</fullName>
    </recommendedName>
</protein>
<keyword evidence="5" id="KW-1185">Reference proteome</keyword>
<dbReference type="InterPro" id="IPR027417">
    <property type="entry name" value="P-loop_NTPase"/>
</dbReference>
<dbReference type="RefSeq" id="XP_007834406.1">
    <property type="nucleotide sequence ID" value="XM_007836215.1"/>
</dbReference>
<sequence>MSESRTRNRIIACVDGTWFNADGQEGQGQGNNSNISRINWSIKNKTFRDADGCEVKQTVKYFYGIGVGQSVPAKLNAGITGKGCDEQIHAVHEFCVNHAEGPNDEFWFFGFSRGAYVVRAVAKLLSGGVVKRFEDSSERKRWKNMILGRRKNKNNGERFEFSRTHSSYVPVIKFLGLFDTVEMTTLNYDITIPGGCIETIRHAMALNEHRLLRPLSMVENPGVALQETQSTIQAWFIGCHEDMGGGALHDGLSLYPLQWILQEARARGLVLEHPNHLPQDVDDPLDLVFPVPDENTARAVGPALGSMFWHFRYSNGFTIPMHDLRAVHREVDLADQSRKLKKRAALSRAATHDIRLNPGRFDSMEFGKRAIFVKNGELGELVGYSGSSRSGTIIHPAVYFLMDAYYTRSLAASLKGIQSHLEVFRENASLKAVSEDGTASLDTYPWIKDFTPSVAYPSCRILICGNNGVGKSTLLNRVFGLPMSAISHGKAGVHDIEEGFQDANHPGIIIHDSEGFQAGGTKEVKAFNKFLADRCGQTKPEEKLHAIWFCIESGSSRPVQTVMANVLAAVAKAAPNIPIIIVCTKKDEYLTKHDVGLSWDEVKSICRDTVDEASPLMRRQREILDLRQKAIIEIIEGGEAGKSWKQLQDVHFQFVFAGVGSGDASLSQLYDARSIRGLIQTTVAAIGHTFVTDGMIAAQIQDLEAKIDLAIEKTLQFLRRAIINSTAGAGLVFSSAIGTPTIARLLCNEIVTNCYGIPEYMANKVEGLLNKIVGRNTLIFLAQSLGQSSLIWGGVVTMTLFTLFGGIPLALGAPLLEAPPAARMVLKCACDLIIILDRAFRLDGANKFVSYDKIRTVTLGYVTATGSRDDGGPTRSRRSMVHSAVNELIPLISDISMKGFKEKNVTRYRSGVKETIMKHRYSDADSRSIASETNEEQRLSSVETLEEDQEEEVQFGKVITNSEGGK</sequence>
<proteinExistence type="predicted"/>
<feature type="domain" description="T6SS Phospholipase effector Tle1-like catalytic" evidence="3">
    <location>
        <begin position="9"/>
        <end position="263"/>
    </location>
</feature>
<dbReference type="InterPro" id="IPR006073">
    <property type="entry name" value="GTP-bd"/>
</dbReference>
<dbReference type="eggNOG" id="ENOG502S8AV">
    <property type="taxonomic scope" value="Eukaryota"/>
</dbReference>
<dbReference type="GO" id="GO:0005525">
    <property type="term" value="F:GTP binding"/>
    <property type="evidence" value="ECO:0007669"/>
    <property type="project" value="InterPro"/>
</dbReference>
<dbReference type="AlphaFoldDB" id="W3X200"/>
<dbReference type="Pfam" id="PF01926">
    <property type="entry name" value="MMR_HSR1"/>
    <property type="match status" value="1"/>
</dbReference>
<dbReference type="KEGG" id="pfy:PFICI_07634"/>
<dbReference type="CDD" id="cd00882">
    <property type="entry name" value="Ras_like_GTPase"/>
    <property type="match status" value="1"/>
</dbReference>
<dbReference type="Pfam" id="PF09994">
    <property type="entry name" value="T6SS_Tle1-like_cat"/>
    <property type="match status" value="1"/>
</dbReference>
<evidence type="ECO:0000259" key="2">
    <source>
        <dbReference type="Pfam" id="PF01926"/>
    </source>
</evidence>
<dbReference type="Proteomes" id="UP000030651">
    <property type="component" value="Unassembled WGS sequence"/>
</dbReference>
<feature type="compositionally biased region" description="Acidic residues" evidence="1">
    <location>
        <begin position="944"/>
        <end position="953"/>
    </location>
</feature>
<gene>
    <name evidence="4" type="ORF">PFICI_07634</name>
</gene>
<dbReference type="HOGENOM" id="CLU_304609_0_0_1"/>
<dbReference type="OMA" id="FCILDRY"/>
<feature type="domain" description="G" evidence="2">
    <location>
        <begin position="460"/>
        <end position="585"/>
    </location>
</feature>
<dbReference type="EMBL" id="KI912113">
    <property type="protein sequence ID" value="ETS80105.1"/>
    <property type="molecule type" value="Genomic_DNA"/>
</dbReference>
<evidence type="ECO:0000256" key="1">
    <source>
        <dbReference type="SAM" id="MobiDB-lite"/>
    </source>
</evidence>
<evidence type="ECO:0000313" key="5">
    <source>
        <dbReference type="Proteomes" id="UP000030651"/>
    </source>
</evidence>
<dbReference type="InterPro" id="IPR018712">
    <property type="entry name" value="Tle1-like_cat"/>
</dbReference>
<reference evidence="5" key="1">
    <citation type="journal article" date="2015" name="BMC Genomics">
        <title>Genomic and transcriptomic analysis of the endophytic fungus Pestalotiopsis fici reveals its lifestyle and high potential for synthesis of natural products.</title>
        <authorList>
            <person name="Wang X."/>
            <person name="Zhang X."/>
            <person name="Liu L."/>
            <person name="Xiang M."/>
            <person name="Wang W."/>
            <person name="Sun X."/>
            <person name="Che Y."/>
            <person name="Guo L."/>
            <person name="Liu G."/>
            <person name="Guo L."/>
            <person name="Wang C."/>
            <person name="Yin W.B."/>
            <person name="Stadler M."/>
            <person name="Zhang X."/>
            <person name="Liu X."/>
        </authorList>
    </citation>
    <scope>NUCLEOTIDE SEQUENCE [LARGE SCALE GENOMIC DNA]</scope>
    <source>
        <strain evidence="5">W106-1 / CGMCC3.15140</strain>
    </source>
</reference>
<dbReference type="STRING" id="1229662.W3X200"/>
<evidence type="ECO:0000313" key="4">
    <source>
        <dbReference type="EMBL" id="ETS80105.1"/>
    </source>
</evidence>
<feature type="region of interest" description="Disordered" evidence="1">
    <location>
        <begin position="923"/>
        <end position="966"/>
    </location>
</feature>
<dbReference type="PANTHER" id="PTHR33840">
    <property type="match status" value="1"/>
</dbReference>
<dbReference type="SUPFAM" id="SSF52540">
    <property type="entry name" value="P-loop containing nucleoside triphosphate hydrolases"/>
    <property type="match status" value="1"/>
</dbReference>
<organism evidence="4 5">
    <name type="scientific">Pestalotiopsis fici (strain W106-1 / CGMCC3.15140)</name>
    <dbReference type="NCBI Taxonomy" id="1229662"/>
    <lineage>
        <taxon>Eukaryota</taxon>
        <taxon>Fungi</taxon>
        <taxon>Dikarya</taxon>
        <taxon>Ascomycota</taxon>
        <taxon>Pezizomycotina</taxon>
        <taxon>Sordariomycetes</taxon>
        <taxon>Xylariomycetidae</taxon>
        <taxon>Amphisphaeriales</taxon>
        <taxon>Sporocadaceae</taxon>
        <taxon>Pestalotiopsis</taxon>
    </lineage>
</organism>
<evidence type="ECO:0000259" key="3">
    <source>
        <dbReference type="Pfam" id="PF09994"/>
    </source>
</evidence>
<evidence type="ECO:0008006" key="6">
    <source>
        <dbReference type="Google" id="ProtNLM"/>
    </source>
</evidence>
<name>W3X200_PESFW</name>
<dbReference type="OrthoDB" id="59699at2759"/>
<dbReference type="PANTHER" id="PTHR33840:SF1">
    <property type="entry name" value="TLE1 PHOSPHOLIPASE DOMAIN-CONTAINING PROTEIN"/>
    <property type="match status" value="1"/>
</dbReference>